<evidence type="ECO:0000256" key="10">
    <source>
        <dbReference type="PIRNR" id="PIRNR002888"/>
    </source>
</evidence>
<name>A0AA35Y2J9_9PROT</name>
<feature type="domain" description="Flagellar motor switch protein FliN-like C-terminal" evidence="12">
    <location>
        <begin position="265"/>
        <end position="334"/>
    </location>
</feature>
<evidence type="ECO:0000256" key="6">
    <source>
        <dbReference type="ARBA" id="ARBA00022779"/>
    </source>
</evidence>
<comment type="subcellular location">
    <subcellularLocation>
        <location evidence="10">Cell inner membrane</location>
        <topology evidence="10">Peripheral membrane protein</topology>
    </subcellularLocation>
    <subcellularLocation>
        <location evidence="10">Bacterial flagellum basal body</location>
    </subcellularLocation>
</comment>
<dbReference type="InterPro" id="IPR001543">
    <property type="entry name" value="FliN-like_C"/>
</dbReference>
<dbReference type="InterPro" id="IPR001689">
    <property type="entry name" value="Flag_FliM"/>
</dbReference>
<dbReference type="PRINTS" id="PR00955">
    <property type="entry name" value="FLGMOTORFLIM"/>
</dbReference>
<dbReference type="EMBL" id="CATKSH010000019">
    <property type="protein sequence ID" value="CAI9121620.1"/>
    <property type="molecule type" value="Genomic_DNA"/>
</dbReference>
<keyword evidence="13" id="KW-0282">Flagellum</keyword>
<evidence type="ECO:0000256" key="3">
    <source>
        <dbReference type="ARBA" id="ARBA00022475"/>
    </source>
</evidence>
<dbReference type="Pfam" id="PF01052">
    <property type="entry name" value="FliMN_C"/>
    <property type="match status" value="1"/>
</dbReference>
<reference evidence="13" key="1">
    <citation type="submission" date="2023-03" db="EMBL/GenBank/DDBJ databases">
        <authorList>
            <person name="Cleenwerck I."/>
        </authorList>
    </citation>
    <scope>NUCLEOTIDE SEQUENCE</scope>
    <source>
        <strain evidence="13">LMG 32879</strain>
    </source>
</reference>
<keyword evidence="6 10" id="KW-0283">Flagellar rotation</keyword>
<dbReference type="PANTHER" id="PTHR30034:SF3">
    <property type="entry name" value="FLAGELLAR MOTOR SWITCH PROTEIN FLIM"/>
    <property type="match status" value="1"/>
</dbReference>
<dbReference type="InterPro" id="IPR028976">
    <property type="entry name" value="CheC-like_sf"/>
</dbReference>
<keyword evidence="8 10" id="KW-0975">Bacterial flagellum</keyword>
<dbReference type="SUPFAM" id="SSF101801">
    <property type="entry name" value="Surface presentation of antigens (SPOA)"/>
    <property type="match status" value="1"/>
</dbReference>
<dbReference type="GO" id="GO:0009425">
    <property type="term" value="C:bacterial-type flagellum basal body"/>
    <property type="evidence" value="ECO:0007669"/>
    <property type="project" value="UniProtKB-SubCell"/>
</dbReference>
<dbReference type="GO" id="GO:0003774">
    <property type="term" value="F:cytoskeletal motor activity"/>
    <property type="evidence" value="ECO:0007669"/>
    <property type="project" value="InterPro"/>
</dbReference>
<evidence type="ECO:0000313" key="13">
    <source>
        <dbReference type="EMBL" id="CAI9121620.1"/>
    </source>
</evidence>
<protein>
    <recommendedName>
        <fullName evidence="2 10">Flagellar motor switch protein FliM</fullName>
    </recommendedName>
</protein>
<dbReference type="RefSeq" id="WP_289840725.1">
    <property type="nucleotide sequence ID" value="NZ_CATKSH010000019.1"/>
</dbReference>
<evidence type="ECO:0000256" key="5">
    <source>
        <dbReference type="ARBA" id="ARBA00022519"/>
    </source>
</evidence>
<comment type="caution">
    <text evidence="13">The sequence shown here is derived from an EMBL/GenBank/DDBJ whole genome shotgun (WGS) entry which is preliminary data.</text>
</comment>
<evidence type="ECO:0000259" key="12">
    <source>
        <dbReference type="Pfam" id="PF01052"/>
    </source>
</evidence>
<dbReference type="GO" id="GO:0071978">
    <property type="term" value="P:bacterial-type flagellum-dependent swarming motility"/>
    <property type="evidence" value="ECO:0007669"/>
    <property type="project" value="TreeGrafter"/>
</dbReference>
<proteinExistence type="inferred from homology"/>
<dbReference type="Proteomes" id="UP001176960">
    <property type="component" value="Unassembled WGS sequence"/>
</dbReference>
<keyword evidence="13" id="KW-0969">Cilium</keyword>
<dbReference type="CDD" id="cd17908">
    <property type="entry name" value="FliM"/>
    <property type="match status" value="1"/>
</dbReference>
<sequence>MSSAVSDIAPASARRSPPLPFRTVVDAAVTAEQNATATRPQRKGIELLIGTSHVSYERLPMLEIVCDRMMRLMTTTLRNMMNDNVDVSLESLSSERFGDILRGEPGHAIFAVFKAEEWENYGVVILSSSLVYMFVDALLGGGCRDTDSGGAPPVWPDRPHTTIERNLMEPLVRAVLADLSHAFGPLCAVTLRFDRLELNSRFVAISRETNGAVAARFLVSIGNGRGEMTVVLPHATLEPVRDVLLQQFMGEKFGHDQTWEQHLAQELWQTELELDCVIDEQMMSLSDILKLKPGQKLVLQHREGAFAQLRCGGTTMFSGRIGQYKGRVAFKIEGPPVTSAPSGDLDAEIEQMGEENG</sequence>
<keyword evidence="3 10" id="KW-1003">Cell membrane</keyword>
<comment type="function">
    <text evidence="9 10">FliM is one of three proteins (FliG, FliN, FliM) that forms the rotor-mounted switch complex (C ring), located at the base of the basal body. This complex interacts with the CheY and CheZ chemotaxis proteins, in addition to contacting components of the motor that determine the direction of flagellar rotation.</text>
</comment>
<evidence type="ECO:0000256" key="9">
    <source>
        <dbReference type="ARBA" id="ARBA00025044"/>
    </source>
</evidence>
<evidence type="ECO:0000313" key="14">
    <source>
        <dbReference type="Proteomes" id="UP001176960"/>
    </source>
</evidence>
<dbReference type="GO" id="GO:0050918">
    <property type="term" value="P:positive chemotaxis"/>
    <property type="evidence" value="ECO:0007669"/>
    <property type="project" value="TreeGrafter"/>
</dbReference>
<evidence type="ECO:0000256" key="7">
    <source>
        <dbReference type="ARBA" id="ARBA00023136"/>
    </source>
</evidence>
<comment type="similarity">
    <text evidence="1 10">Belongs to the FliM family.</text>
</comment>
<evidence type="ECO:0000256" key="11">
    <source>
        <dbReference type="SAM" id="MobiDB-lite"/>
    </source>
</evidence>
<dbReference type="SUPFAM" id="SSF103039">
    <property type="entry name" value="CheC-like"/>
    <property type="match status" value="1"/>
</dbReference>
<evidence type="ECO:0000256" key="2">
    <source>
        <dbReference type="ARBA" id="ARBA00021898"/>
    </source>
</evidence>
<dbReference type="Gene3D" id="2.30.330.10">
    <property type="entry name" value="SpoA-like"/>
    <property type="match status" value="1"/>
</dbReference>
<dbReference type="AlphaFoldDB" id="A0AA35Y2J9"/>
<dbReference type="PIRSF" id="PIRSF002888">
    <property type="entry name" value="FliM"/>
    <property type="match status" value="1"/>
</dbReference>
<evidence type="ECO:0000256" key="4">
    <source>
        <dbReference type="ARBA" id="ARBA00022500"/>
    </source>
</evidence>
<dbReference type="InterPro" id="IPR036429">
    <property type="entry name" value="SpoA-like_sf"/>
</dbReference>
<dbReference type="Gene3D" id="3.40.1550.10">
    <property type="entry name" value="CheC-like"/>
    <property type="match status" value="1"/>
</dbReference>
<organism evidence="13 14">
    <name type="scientific">Brytella acorum</name>
    <dbReference type="NCBI Taxonomy" id="2959299"/>
    <lineage>
        <taxon>Bacteria</taxon>
        <taxon>Pseudomonadati</taxon>
        <taxon>Pseudomonadota</taxon>
        <taxon>Alphaproteobacteria</taxon>
        <taxon>Acetobacterales</taxon>
        <taxon>Acetobacteraceae</taxon>
        <taxon>Brytella</taxon>
    </lineage>
</organism>
<keyword evidence="13" id="KW-0966">Cell projection</keyword>
<gene>
    <name evidence="13" type="ORF">LMG32879_002467</name>
</gene>
<keyword evidence="14" id="KW-1185">Reference proteome</keyword>
<feature type="region of interest" description="Disordered" evidence="11">
    <location>
        <begin position="335"/>
        <end position="357"/>
    </location>
</feature>
<dbReference type="Pfam" id="PF02154">
    <property type="entry name" value="FliM"/>
    <property type="match status" value="1"/>
</dbReference>
<feature type="compositionally biased region" description="Acidic residues" evidence="11">
    <location>
        <begin position="345"/>
        <end position="357"/>
    </location>
</feature>
<accession>A0AA35Y2J9</accession>
<dbReference type="GO" id="GO:0005886">
    <property type="term" value="C:plasma membrane"/>
    <property type="evidence" value="ECO:0007669"/>
    <property type="project" value="UniProtKB-SubCell"/>
</dbReference>
<evidence type="ECO:0000256" key="1">
    <source>
        <dbReference type="ARBA" id="ARBA00011049"/>
    </source>
</evidence>
<keyword evidence="4 10" id="KW-0145">Chemotaxis</keyword>
<evidence type="ECO:0000256" key="8">
    <source>
        <dbReference type="ARBA" id="ARBA00023143"/>
    </source>
</evidence>
<keyword evidence="7 10" id="KW-0472">Membrane</keyword>
<keyword evidence="5 10" id="KW-0997">Cell inner membrane</keyword>
<dbReference type="PANTHER" id="PTHR30034">
    <property type="entry name" value="FLAGELLAR MOTOR SWITCH PROTEIN FLIM"/>
    <property type="match status" value="1"/>
</dbReference>